<evidence type="ECO:0000256" key="5">
    <source>
        <dbReference type="ARBA" id="ARBA00022859"/>
    </source>
</evidence>
<dbReference type="GO" id="GO:0005576">
    <property type="term" value="C:extracellular region"/>
    <property type="evidence" value="ECO:0007669"/>
    <property type="project" value="UniProtKB-SubCell"/>
</dbReference>
<keyword evidence="3" id="KW-0929">Antimicrobial</keyword>
<keyword evidence="6" id="KW-0732">Signal</keyword>
<dbReference type="GO" id="GO:0019731">
    <property type="term" value="P:antibacterial humoral response"/>
    <property type="evidence" value="ECO:0007669"/>
    <property type="project" value="InterPro"/>
</dbReference>
<evidence type="ECO:0000256" key="2">
    <source>
        <dbReference type="ARBA" id="ARBA00022525"/>
    </source>
</evidence>
<sequence>MKLSVVLIFAVAVLLALTGQAQSRNFFKRLEKVGKNVRNAAERALPTVVGYAGVAKQFGK</sequence>
<comment type="subcellular location">
    <subcellularLocation>
        <location evidence="1">Secreted</location>
    </subcellularLocation>
</comment>
<evidence type="ECO:0000256" key="6">
    <source>
        <dbReference type="SAM" id="SignalP"/>
    </source>
</evidence>
<evidence type="ECO:0000313" key="8">
    <source>
        <dbReference type="Proteomes" id="UP001159042"/>
    </source>
</evidence>
<evidence type="ECO:0000256" key="3">
    <source>
        <dbReference type="ARBA" id="ARBA00022529"/>
    </source>
</evidence>
<dbReference type="Pfam" id="PF00272">
    <property type="entry name" value="Cecropin"/>
    <property type="match status" value="1"/>
</dbReference>
<proteinExistence type="predicted"/>
<protein>
    <submittedName>
        <fullName evidence="7">Uncharacterized protein</fullName>
    </submittedName>
</protein>
<keyword evidence="2" id="KW-0964">Secreted</keyword>
<dbReference type="GO" id="GO:0045087">
    <property type="term" value="P:innate immune response"/>
    <property type="evidence" value="ECO:0007669"/>
    <property type="project" value="UniProtKB-KW"/>
</dbReference>
<name>A0AAV8VE26_9CUCU</name>
<dbReference type="AlphaFoldDB" id="A0AAV8VE26"/>
<dbReference type="GO" id="GO:0050830">
    <property type="term" value="P:defense response to Gram-positive bacterium"/>
    <property type="evidence" value="ECO:0007669"/>
    <property type="project" value="UniProtKB-ARBA"/>
</dbReference>
<comment type="caution">
    <text evidence="7">The sequence shown here is derived from an EMBL/GenBank/DDBJ whole genome shotgun (WGS) entry which is preliminary data.</text>
</comment>
<keyword evidence="5" id="KW-0391">Immunity</keyword>
<evidence type="ECO:0000313" key="7">
    <source>
        <dbReference type="EMBL" id="KAJ8912247.1"/>
    </source>
</evidence>
<evidence type="ECO:0000256" key="4">
    <source>
        <dbReference type="ARBA" id="ARBA00022588"/>
    </source>
</evidence>
<dbReference type="InterPro" id="IPR000875">
    <property type="entry name" value="CecC-like"/>
</dbReference>
<reference evidence="7 8" key="1">
    <citation type="journal article" date="2023" name="Insect Mol. Biol.">
        <title>Genome sequencing provides insights into the evolution of gene families encoding plant cell wall-degrading enzymes in longhorned beetles.</title>
        <authorList>
            <person name="Shin N.R."/>
            <person name="Okamura Y."/>
            <person name="Kirsch R."/>
            <person name="Pauchet Y."/>
        </authorList>
    </citation>
    <scope>NUCLEOTIDE SEQUENCE [LARGE SCALE GENOMIC DNA]</scope>
    <source>
        <strain evidence="7">EAD_L_NR</strain>
    </source>
</reference>
<organism evidence="7 8">
    <name type="scientific">Exocentrus adspersus</name>
    <dbReference type="NCBI Taxonomy" id="1586481"/>
    <lineage>
        <taxon>Eukaryota</taxon>
        <taxon>Metazoa</taxon>
        <taxon>Ecdysozoa</taxon>
        <taxon>Arthropoda</taxon>
        <taxon>Hexapoda</taxon>
        <taxon>Insecta</taxon>
        <taxon>Pterygota</taxon>
        <taxon>Neoptera</taxon>
        <taxon>Endopterygota</taxon>
        <taxon>Coleoptera</taxon>
        <taxon>Polyphaga</taxon>
        <taxon>Cucujiformia</taxon>
        <taxon>Chrysomeloidea</taxon>
        <taxon>Cerambycidae</taxon>
        <taxon>Lamiinae</taxon>
        <taxon>Acanthocinini</taxon>
        <taxon>Exocentrus</taxon>
    </lineage>
</organism>
<dbReference type="EMBL" id="JANEYG010000139">
    <property type="protein sequence ID" value="KAJ8912247.1"/>
    <property type="molecule type" value="Genomic_DNA"/>
</dbReference>
<feature type="chain" id="PRO_5043765245" evidence="6">
    <location>
        <begin position="24"/>
        <end position="60"/>
    </location>
</feature>
<accession>A0AAV8VE26</accession>
<feature type="signal peptide" evidence="6">
    <location>
        <begin position="1"/>
        <end position="23"/>
    </location>
</feature>
<dbReference type="Proteomes" id="UP001159042">
    <property type="component" value="Unassembled WGS sequence"/>
</dbReference>
<evidence type="ECO:0000256" key="1">
    <source>
        <dbReference type="ARBA" id="ARBA00004613"/>
    </source>
</evidence>
<keyword evidence="8" id="KW-1185">Reference proteome</keyword>
<keyword evidence="4" id="KW-0399">Innate immunity</keyword>
<gene>
    <name evidence="7" type="ORF">NQ315_003350</name>
</gene>